<dbReference type="GO" id="GO:0005829">
    <property type="term" value="C:cytosol"/>
    <property type="evidence" value="ECO:0007669"/>
    <property type="project" value="UniProtKB-ARBA"/>
</dbReference>
<evidence type="ECO:0000256" key="3">
    <source>
        <dbReference type="ARBA" id="ARBA00004556"/>
    </source>
</evidence>
<evidence type="ECO:0000259" key="17">
    <source>
        <dbReference type="PROSITE" id="PS50053"/>
    </source>
</evidence>
<dbReference type="FunFam" id="3.10.20.90:FF:000095">
    <property type="entry name" value="Ubiquilin 4"/>
    <property type="match status" value="1"/>
</dbReference>
<evidence type="ECO:0000256" key="12">
    <source>
        <dbReference type="ARBA" id="ARBA00072293"/>
    </source>
</evidence>
<evidence type="ECO:0000256" key="2">
    <source>
        <dbReference type="ARBA" id="ARBA00004286"/>
    </source>
</evidence>
<keyword evidence="8" id="KW-0256">Endoplasmic reticulum</keyword>
<dbReference type="InterPro" id="IPR006636">
    <property type="entry name" value="STI1_HS-bd"/>
</dbReference>
<feature type="region of interest" description="Disordered" evidence="16">
    <location>
        <begin position="87"/>
        <end position="155"/>
    </location>
</feature>
<dbReference type="GO" id="GO:0006281">
    <property type="term" value="P:DNA repair"/>
    <property type="evidence" value="ECO:0007669"/>
    <property type="project" value="UniProtKB-KW"/>
</dbReference>
<evidence type="ECO:0000256" key="1">
    <source>
        <dbReference type="ARBA" id="ARBA00004240"/>
    </source>
</evidence>
<keyword evidence="6" id="KW-0597">Phosphoprotein</keyword>
<dbReference type="PROSITE" id="PS50053">
    <property type="entry name" value="UBIQUITIN_2"/>
    <property type="match status" value="1"/>
</dbReference>
<keyword evidence="4" id="KW-0158">Chromosome</keyword>
<keyword evidence="9" id="KW-0832">Ubl conjugation</keyword>
<organism evidence="18 19">
    <name type="scientific">Canis lupus familiaris</name>
    <name type="common">Dog</name>
    <name type="synonym">Canis familiaris</name>
    <dbReference type="NCBI Taxonomy" id="9615"/>
    <lineage>
        <taxon>Eukaryota</taxon>
        <taxon>Metazoa</taxon>
        <taxon>Chordata</taxon>
        <taxon>Craniata</taxon>
        <taxon>Vertebrata</taxon>
        <taxon>Euteleostomi</taxon>
        <taxon>Mammalia</taxon>
        <taxon>Eutheria</taxon>
        <taxon>Laurasiatheria</taxon>
        <taxon>Carnivora</taxon>
        <taxon>Caniformia</taxon>
        <taxon>Canidae</taxon>
        <taxon>Canis</taxon>
    </lineage>
</organism>
<dbReference type="GO" id="GO:0005783">
    <property type="term" value="C:endoplasmic reticulum"/>
    <property type="evidence" value="ECO:0007669"/>
    <property type="project" value="UniProtKB-SubCell"/>
</dbReference>
<dbReference type="PANTHER" id="PTHR10677">
    <property type="entry name" value="UBIQUILIN"/>
    <property type="match status" value="1"/>
</dbReference>
<evidence type="ECO:0000256" key="7">
    <source>
        <dbReference type="ARBA" id="ARBA00022763"/>
    </source>
</evidence>
<dbReference type="InterPro" id="IPR029071">
    <property type="entry name" value="Ubiquitin-like_domsf"/>
</dbReference>
<evidence type="ECO:0000256" key="8">
    <source>
        <dbReference type="ARBA" id="ARBA00022824"/>
    </source>
</evidence>
<name>A0A8C0TCI3_CANLF</name>
<keyword evidence="5" id="KW-1017">Isopeptide bond</keyword>
<feature type="domain" description="Ubiquitin-like" evidence="17">
    <location>
        <begin position="13"/>
        <end position="87"/>
    </location>
</feature>
<dbReference type="SMART" id="SM00727">
    <property type="entry name" value="STI1"/>
    <property type="match status" value="3"/>
</dbReference>
<sequence>MAEPSGDEARPPIRVTVKTPKDKEEIVICDRASVKEFKEEISRRFKAQQDQLVLIFAGKILKDGDTLNQHGIKDGLTVHLVIKTPQKAQDPAAATASSPSTPDPASAPSTTPASPATPAQPSTSGSATSDAGSGSRRSSGGGPSPGAGEGPPSATASILSGFGGILGLGSLGLGSANFMELQQQMQRQLMSNPEMLSQIMENPLVQDMMSNPDLMRHMIMANPQMQQLMERNPEISHMLNNPELMRQTMELARNPAMMQEMMRNQDRALSNLESIPGGYNALRRMYTDIQEPMFSAAREQFGNNPFSSLAGNSDSSSSQPLRTENREPLPNPWSPSPPTSQAPGSGGEGTGGSGTSQVHPTVSNPFGINAASLGSGVFNSPEMQALLQQISENPQLMQNVISAPYMRSMMQTLAQNPDFAAQMMVNVPLFAGNPQLQEQLRLQLPVFLQQVSEAPEAGSGDRALASGLGGLLPPPIIFLCLFPTRCRTQSPSPSSPTPVPCRHCSRSSRACRPYRPRPLGWYPGEGGGGWAARSGLLPPPTHPPAPCSHHVSPRVRFPGCALQFPPLFLLDLACPSFSQRLPPTSWSLFPTALAPLGCPGPQHPWQAATPAPYPRLPPPHQYPPPRLLQQELPVLSSTSCSRWSSCWPGVGAHRYVGQRGWHWGAEQQNEDSGTGPGSASPTFKSPSAPRWPCAGCRLSQICFHSREIEVRIVTVLPAC</sequence>
<comment type="subcellular location">
    <subcellularLocation>
        <location evidence="2">Chromosome</location>
    </subcellularLocation>
    <subcellularLocation>
        <location evidence="3">Cytoplasm</location>
        <location evidence="3">Perinuclear region</location>
    </subcellularLocation>
    <subcellularLocation>
        <location evidence="1">Endoplasmic reticulum</location>
    </subcellularLocation>
</comment>
<feature type="compositionally biased region" description="Polar residues" evidence="16">
    <location>
        <begin position="357"/>
        <end position="366"/>
    </location>
</feature>
<evidence type="ECO:0000256" key="10">
    <source>
        <dbReference type="ARBA" id="ARBA00023204"/>
    </source>
</evidence>
<feature type="region of interest" description="Disordered" evidence="16">
    <location>
        <begin position="301"/>
        <end position="366"/>
    </location>
</feature>
<evidence type="ECO:0000256" key="6">
    <source>
        <dbReference type="ARBA" id="ARBA00022553"/>
    </source>
</evidence>
<evidence type="ECO:0000256" key="14">
    <source>
        <dbReference type="ARBA" id="ARBA00082499"/>
    </source>
</evidence>
<feature type="compositionally biased region" description="Low complexity" evidence="16">
    <location>
        <begin position="307"/>
        <end position="318"/>
    </location>
</feature>
<keyword evidence="10" id="KW-0234">DNA repair</keyword>
<dbReference type="FunFam" id="1.10.260.100:FF:000003">
    <property type="entry name" value="Ubiquilin 1"/>
    <property type="match status" value="1"/>
</dbReference>
<comment type="subunit">
    <text evidence="11">Homooligomer. Binds signal sequences of proteins that are targeted to the endoplasmic reticulum. Interacts (via UBA domain) with GJA1 (not ubiquitinated) and with ubiquitin; both compete for the same binding site. Interacts (via UBA domain) with ubiquitin and with polyubiquitin chains. Interacts (via ubiquitin-like domain) with PSMD2 and PSMD4, regulatory subunits of the 26S proteasome. Interacts with ATXN1/SCA1; interaction with ATXN1 inhibits polyubiquitination of UBQLN4 and interferes with PSMD4 binding. Interacts with HERPUD1. Interacts (via ubiquitin-like domain) with UBQLN1 (via UBA domain). Interacts with UBQLN2. Interacts (via STI1 1 and 2 domains) with MAP1LC3A/B/C. Interacts with BAG6. Interacts with MRE11 (when ubiquitinated); interaction with ubiquitinated MRE11 leads to MRE11 removal from chromatin. Interacts with DESI1/POST; leading to nuclear export. Interacts with BCL2A1 and BCL2L10.</text>
</comment>
<dbReference type="PANTHER" id="PTHR10677:SF21">
    <property type="entry name" value="UBIQUILIN-4"/>
    <property type="match status" value="1"/>
</dbReference>
<evidence type="ECO:0000256" key="5">
    <source>
        <dbReference type="ARBA" id="ARBA00022499"/>
    </source>
</evidence>
<evidence type="ECO:0000313" key="19">
    <source>
        <dbReference type="Proteomes" id="UP000694542"/>
    </source>
</evidence>
<reference evidence="18" key="2">
    <citation type="submission" date="2025-08" db="UniProtKB">
        <authorList>
            <consortium name="Ensembl"/>
        </authorList>
    </citation>
    <scope>IDENTIFICATION</scope>
</reference>
<evidence type="ECO:0000256" key="13">
    <source>
        <dbReference type="ARBA" id="ARBA00075189"/>
    </source>
</evidence>
<protein>
    <recommendedName>
        <fullName evidence="12">Ubiquilin-4</fullName>
    </recommendedName>
    <alternativeName>
        <fullName evidence="14">Ataxin-1 interacting ubiquitin-like protein</fullName>
    </alternativeName>
    <alternativeName>
        <fullName evidence="15">Ataxin-1 ubiquitin-like-interacting protein A1U</fullName>
    </alternativeName>
    <alternativeName>
        <fullName evidence="13">Connexin43-interacting protein of 75 kDa</fullName>
    </alternativeName>
</protein>
<dbReference type="Gene3D" id="3.10.20.90">
    <property type="entry name" value="Phosphatidylinositol 3-kinase Catalytic Subunit, Chain A, domain 1"/>
    <property type="match status" value="1"/>
</dbReference>
<evidence type="ECO:0000256" key="9">
    <source>
        <dbReference type="ARBA" id="ARBA00022843"/>
    </source>
</evidence>
<feature type="compositionally biased region" description="Polar residues" evidence="16">
    <location>
        <begin position="666"/>
        <end position="685"/>
    </location>
</feature>
<dbReference type="InterPro" id="IPR000626">
    <property type="entry name" value="Ubiquitin-like_dom"/>
</dbReference>
<dbReference type="GO" id="GO:0048471">
    <property type="term" value="C:perinuclear region of cytoplasm"/>
    <property type="evidence" value="ECO:0007669"/>
    <property type="project" value="UniProtKB-SubCell"/>
</dbReference>
<keyword evidence="7" id="KW-0227">DNA damage</keyword>
<accession>A0A8C0TCI3</accession>
<evidence type="ECO:0000256" key="4">
    <source>
        <dbReference type="ARBA" id="ARBA00022454"/>
    </source>
</evidence>
<feature type="region of interest" description="Disordered" evidence="16">
    <location>
        <begin position="666"/>
        <end position="686"/>
    </location>
</feature>
<dbReference type="Proteomes" id="UP000694542">
    <property type="component" value="Chromosome 7"/>
</dbReference>
<evidence type="ECO:0000256" key="15">
    <source>
        <dbReference type="ARBA" id="ARBA00082590"/>
    </source>
</evidence>
<dbReference type="InterPro" id="IPR015496">
    <property type="entry name" value="Ubiquilin"/>
</dbReference>
<dbReference type="SMART" id="SM00213">
    <property type="entry name" value="UBQ"/>
    <property type="match status" value="1"/>
</dbReference>
<evidence type="ECO:0000313" key="18">
    <source>
        <dbReference type="Ensembl" id="ENSCAFP00040034488.1"/>
    </source>
</evidence>
<reference evidence="18" key="1">
    <citation type="submission" date="2018-10" db="EMBL/GenBank/DDBJ databases">
        <title>De novo assembly of a Great Dane genome.</title>
        <authorList>
            <person name="Kidd J.M."/>
            <person name="Pendleton A.L."/>
            <person name="Shen F."/>
            <person name="Emery S."/>
        </authorList>
    </citation>
    <scope>NUCLEOTIDE SEQUENCE [LARGE SCALE GENOMIC DNA]</scope>
    <source>
        <strain evidence="18">Great Dane</strain>
    </source>
</reference>
<dbReference type="AlphaFoldDB" id="A0A8C0TCI3"/>
<dbReference type="CDD" id="cd01808">
    <property type="entry name" value="Ubl_PLICs"/>
    <property type="match status" value="1"/>
</dbReference>
<feature type="compositionally biased region" description="Low complexity" evidence="16">
    <location>
        <begin position="87"/>
        <end position="138"/>
    </location>
</feature>
<gene>
    <name evidence="18" type="primary">UBQLN4</name>
</gene>
<dbReference type="Pfam" id="PF00240">
    <property type="entry name" value="ubiquitin"/>
    <property type="match status" value="1"/>
</dbReference>
<dbReference type="GO" id="GO:0005694">
    <property type="term" value="C:chromosome"/>
    <property type="evidence" value="ECO:0007669"/>
    <property type="project" value="UniProtKB-SubCell"/>
</dbReference>
<dbReference type="FunFam" id="1.10.260.100:FF:000001">
    <property type="entry name" value="Ubiquilin 1"/>
    <property type="match status" value="1"/>
</dbReference>
<dbReference type="Pfam" id="PF23195">
    <property type="entry name" value="UBQLN1"/>
    <property type="match status" value="1"/>
</dbReference>
<dbReference type="SUPFAM" id="SSF54236">
    <property type="entry name" value="Ubiquitin-like"/>
    <property type="match status" value="1"/>
</dbReference>
<proteinExistence type="predicted"/>
<dbReference type="Ensembl" id="ENSCAFT00040039527.1">
    <property type="protein sequence ID" value="ENSCAFP00040034488.1"/>
    <property type="gene ID" value="ENSCAFG00040021273.1"/>
</dbReference>
<dbReference type="Gene3D" id="1.10.260.100">
    <property type="match status" value="2"/>
</dbReference>
<feature type="compositionally biased region" description="Pro residues" evidence="16">
    <location>
        <begin position="329"/>
        <end position="340"/>
    </location>
</feature>
<evidence type="ECO:0000256" key="11">
    <source>
        <dbReference type="ARBA" id="ARBA00061737"/>
    </source>
</evidence>
<feature type="compositionally biased region" description="Gly residues" evidence="16">
    <location>
        <begin position="139"/>
        <end position="149"/>
    </location>
</feature>
<feature type="compositionally biased region" description="Gly residues" evidence="16">
    <location>
        <begin position="344"/>
        <end position="354"/>
    </location>
</feature>
<evidence type="ECO:0000256" key="16">
    <source>
        <dbReference type="SAM" id="MobiDB-lite"/>
    </source>
</evidence>